<dbReference type="EMBL" id="LAVA02000046">
    <property type="protein sequence ID" value="OIJ66069.1"/>
    <property type="molecule type" value="Genomic_DNA"/>
</dbReference>
<comment type="caution">
    <text evidence="2">The sequence shown here is derived from an EMBL/GenBank/DDBJ whole genome shotgun (WGS) entry which is preliminary data.</text>
</comment>
<protein>
    <submittedName>
        <fullName evidence="2">Uncharacterized protein</fullName>
    </submittedName>
</protein>
<evidence type="ECO:0000313" key="3">
    <source>
        <dbReference type="Proteomes" id="UP000034196"/>
    </source>
</evidence>
<feature type="region of interest" description="Disordered" evidence="1">
    <location>
        <begin position="1"/>
        <end position="23"/>
    </location>
</feature>
<accession>A0A1J4NXW4</accession>
<reference evidence="2" key="1">
    <citation type="submission" date="2016-10" db="EMBL/GenBank/DDBJ databases">
        <title>Genome sequence of Streptomyces mangrovisoli MUSC 149.</title>
        <authorList>
            <person name="Lee L.-H."/>
            <person name="Ser H.-L."/>
        </authorList>
    </citation>
    <scope>NUCLEOTIDE SEQUENCE [LARGE SCALE GENOMIC DNA]</scope>
    <source>
        <strain evidence="2">MUSC 149</strain>
    </source>
</reference>
<keyword evidence="3" id="KW-1185">Reference proteome</keyword>
<proteinExistence type="predicted"/>
<dbReference type="AlphaFoldDB" id="A0A1J4NXW4"/>
<organism evidence="2 3">
    <name type="scientific">Streptomyces mangrovisoli</name>
    <dbReference type="NCBI Taxonomy" id="1428628"/>
    <lineage>
        <taxon>Bacteria</taxon>
        <taxon>Bacillati</taxon>
        <taxon>Actinomycetota</taxon>
        <taxon>Actinomycetes</taxon>
        <taxon>Kitasatosporales</taxon>
        <taxon>Streptomycetaceae</taxon>
        <taxon>Streptomyces</taxon>
    </lineage>
</organism>
<sequence>MVTACSGSEASPSTASTASTSSSAQSLTSATTLGQADEQLHQLLLEATAQAARKAGARLIGAVRPAVESAPGCQDPGTARHTTTMSILRVGSADSGPKVRADLRKQGWTMGEWRTQDLKRYTSPGTFGDFTVYVSYLKGFGQTDVIASTPCLKGSPLTESSLFPQPGSTQSR</sequence>
<evidence type="ECO:0000256" key="1">
    <source>
        <dbReference type="SAM" id="MobiDB-lite"/>
    </source>
</evidence>
<name>A0A1J4NXW4_9ACTN</name>
<dbReference type="Proteomes" id="UP000034196">
    <property type="component" value="Unassembled WGS sequence"/>
</dbReference>
<gene>
    <name evidence="2" type="ORF">WN71_020635</name>
</gene>
<evidence type="ECO:0000313" key="2">
    <source>
        <dbReference type="EMBL" id="OIJ66069.1"/>
    </source>
</evidence>